<protein>
    <submittedName>
        <fullName evidence="3">Fatty acid--CoA ligase</fullName>
    </submittedName>
</protein>
<dbReference type="InterPro" id="IPR025110">
    <property type="entry name" value="AMP-bd_C"/>
</dbReference>
<keyword evidence="3" id="KW-0436">Ligase</keyword>
<dbReference type="EMBL" id="SUMB01000003">
    <property type="protein sequence ID" value="TJZ55453.1"/>
    <property type="molecule type" value="Genomic_DNA"/>
</dbReference>
<dbReference type="Gene3D" id="3.40.50.12780">
    <property type="entry name" value="N-terminal domain of ligase-like"/>
    <property type="match status" value="1"/>
</dbReference>
<dbReference type="InterPro" id="IPR020845">
    <property type="entry name" value="AMP-binding_CS"/>
</dbReference>
<dbReference type="InterPro" id="IPR045851">
    <property type="entry name" value="AMP-bd_C_sf"/>
</dbReference>
<keyword evidence="4" id="KW-1185">Reference proteome</keyword>
<proteinExistence type="predicted"/>
<dbReference type="Pfam" id="PF13193">
    <property type="entry name" value="AMP-binding_C"/>
    <property type="match status" value="1"/>
</dbReference>
<dbReference type="GO" id="GO:0016877">
    <property type="term" value="F:ligase activity, forming carbon-sulfur bonds"/>
    <property type="evidence" value="ECO:0007669"/>
    <property type="project" value="UniProtKB-ARBA"/>
</dbReference>
<dbReference type="Pfam" id="PF00501">
    <property type="entry name" value="AMP-binding"/>
    <property type="match status" value="1"/>
</dbReference>
<dbReference type="InterPro" id="IPR000873">
    <property type="entry name" value="AMP-dep_synth/lig_dom"/>
</dbReference>
<dbReference type="CDD" id="cd04433">
    <property type="entry name" value="AFD_class_I"/>
    <property type="match status" value="1"/>
</dbReference>
<reference evidence="3 4" key="1">
    <citation type="submission" date="2019-04" db="EMBL/GenBank/DDBJ databases">
        <title>Streptomyces piniterrae sp. nov., a heliquinomycin-producing actinomycete isolated from rhizosphere soil of Pinus yunnanensis.</title>
        <authorList>
            <person name="Zhuang X."/>
            <person name="Zhao J."/>
        </authorList>
    </citation>
    <scope>NUCLEOTIDE SEQUENCE [LARGE SCALE GENOMIC DNA]</scope>
    <source>
        <strain evidence="4">jys28</strain>
    </source>
</reference>
<dbReference type="AlphaFoldDB" id="A0A4U0NMJ0"/>
<dbReference type="Gene3D" id="3.30.300.30">
    <property type="match status" value="1"/>
</dbReference>
<comment type="caution">
    <text evidence="3">The sequence shown here is derived from an EMBL/GenBank/DDBJ whole genome shotgun (WGS) entry which is preliminary data.</text>
</comment>
<sequence length="528" mass="55895">MTEPHGRTDPHPPHTEPLYVDTLLTALARDPAHPAVITPDGETVTAEALHATVHRMAAELAERGIGRGRTVSLLSGNRPEVLAARYAVNLLGARVVFLYDGMAPETLARVAESVETALLLVDPALHDTATALLAHLPGPRPEVLTLGPVADDEVSALGPDLSAASAARPAIPVPNAARPEDDWCIRHTGGTTGIPKGIRMAHAPYARLLRTQTLEAAGGPPRFLACTPLAHLAGIIADFTLAAGGTVVLHRGFDPAAVLAAIARQRITHLWLLPPLLHRLLDHPDLAGTDLGSLTRITYGGCPAAPDRLRQAMEVFGPVLYGWYGQSEAMSITEARPSDHTAAGPGGRISVGRPLPGVELAIRDPDGRTLPPGERGEIHVRSAGVMTGYWKQPERTAEVLSDGWLRTGDVGFLDADGRLHLVDRLKDVIIVVGGHVPPAEVEDLLHTHPAVAHCAVYGVRTADETEEVHAALVPAPGHRVDAAEIRAFVTRRKGAMYAPAVVRILDDIPLTAVGKPDKTRLRAAAAAS</sequence>
<dbReference type="InterPro" id="IPR050237">
    <property type="entry name" value="ATP-dep_AMP-bd_enzyme"/>
</dbReference>
<accession>A0A4U0NMJ0</accession>
<dbReference type="Proteomes" id="UP000308697">
    <property type="component" value="Unassembled WGS sequence"/>
</dbReference>
<organism evidence="3 4">
    <name type="scientific">Streptomyces piniterrae</name>
    <dbReference type="NCBI Taxonomy" id="2571125"/>
    <lineage>
        <taxon>Bacteria</taxon>
        <taxon>Bacillati</taxon>
        <taxon>Actinomycetota</taxon>
        <taxon>Actinomycetes</taxon>
        <taxon>Kitasatosporales</taxon>
        <taxon>Streptomycetaceae</taxon>
        <taxon>Streptomyces</taxon>
    </lineage>
</organism>
<dbReference type="InterPro" id="IPR042099">
    <property type="entry name" value="ANL_N_sf"/>
</dbReference>
<dbReference type="PROSITE" id="PS00455">
    <property type="entry name" value="AMP_BINDING"/>
    <property type="match status" value="1"/>
</dbReference>
<dbReference type="OrthoDB" id="9803968at2"/>
<dbReference type="RefSeq" id="WP_136739218.1">
    <property type="nucleotide sequence ID" value="NZ_SUMB01000003.1"/>
</dbReference>
<gene>
    <name evidence="3" type="ORF">FCH28_08810</name>
</gene>
<evidence type="ECO:0000313" key="4">
    <source>
        <dbReference type="Proteomes" id="UP000308697"/>
    </source>
</evidence>
<feature type="domain" description="AMP-binding enzyme C-terminal" evidence="2">
    <location>
        <begin position="440"/>
        <end position="515"/>
    </location>
</feature>
<dbReference type="PANTHER" id="PTHR43767">
    <property type="entry name" value="LONG-CHAIN-FATTY-ACID--COA LIGASE"/>
    <property type="match status" value="1"/>
</dbReference>
<dbReference type="SUPFAM" id="SSF56801">
    <property type="entry name" value="Acetyl-CoA synthetase-like"/>
    <property type="match status" value="1"/>
</dbReference>
<feature type="domain" description="AMP-dependent synthetase/ligase" evidence="1">
    <location>
        <begin position="27"/>
        <end position="390"/>
    </location>
</feature>
<evidence type="ECO:0000259" key="2">
    <source>
        <dbReference type="Pfam" id="PF13193"/>
    </source>
</evidence>
<name>A0A4U0NMJ0_9ACTN</name>
<dbReference type="PANTHER" id="PTHR43767:SF7">
    <property type="entry name" value="MEDIUM_LONG-CHAIN-FATTY-ACID--COA LIGASE FADD8"/>
    <property type="match status" value="1"/>
</dbReference>
<evidence type="ECO:0000259" key="1">
    <source>
        <dbReference type="Pfam" id="PF00501"/>
    </source>
</evidence>
<evidence type="ECO:0000313" key="3">
    <source>
        <dbReference type="EMBL" id="TJZ55453.1"/>
    </source>
</evidence>